<accession>A0ABZ0HXL6</accession>
<evidence type="ECO:0000313" key="1">
    <source>
        <dbReference type="EMBL" id="WOJ91080.1"/>
    </source>
</evidence>
<protein>
    <submittedName>
        <fullName evidence="1">DUF3108 domain-containing protein</fullName>
    </submittedName>
</protein>
<dbReference type="Pfam" id="PF11306">
    <property type="entry name" value="DUF3108"/>
    <property type="match status" value="1"/>
</dbReference>
<dbReference type="EMBL" id="CP136862">
    <property type="protein sequence ID" value="WOJ91080.1"/>
    <property type="molecule type" value="Genomic_DNA"/>
</dbReference>
<evidence type="ECO:0000313" key="2">
    <source>
        <dbReference type="Proteomes" id="UP001626536"/>
    </source>
</evidence>
<dbReference type="InterPro" id="IPR021457">
    <property type="entry name" value="DUF3108"/>
</dbReference>
<gene>
    <name evidence="1" type="ORF">RZS28_07310</name>
</gene>
<dbReference type="Proteomes" id="UP001626536">
    <property type="component" value="Chromosome"/>
</dbReference>
<sequence length="325" mass="34154">MDSRSAKGDCGGEAMDIPLPADKIVFQTEAAALGAASGGEAPGLWARVGFYGDHPLLRPFGLALCCLGLGLASAQADVVRARYSVTLVGLHIGEVAAVGSLDPATYRVDLNAKLTGLAALLSNVKMALASTGGLRKGVVAPATFATTSASSRETRTVRMSLNAGNVKKVEIIPPFEDRDGRVPVTEAHKRNILDPTSAFIMAVPDDQPLVGPAACNRTIPIYDGFVRFDITLSYVGTRDVEVKGYSGPVTVCAARYTPISGHKWDSRSARFMAQNREIEAWLAPVPRAHVVVPFRVALTTLVGGAVIDAVEFSVEPSGVAATTTH</sequence>
<dbReference type="RefSeq" id="WP_407340667.1">
    <property type="nucleotide sequence ID" value="NZ_CP136862.1"/>
</dbReference>
<name>A0ABZ0HXL6_9HYPH</name>
<keyword evidence="2" id="KW-1185">Reference proteome</keyword>
<organism evidence="1 2">
    <name type="scientific">Methylocapsa polymorpha</name>
    <dbReference type="NCBI Taxonomy" id="3080828"/>
    <lineage>
        <taxon>Bacteria</taxon>
        <taxon>Pseudomonadati</taxon>
        <taxon>Pseudomonadota</taxon>
        <taxon>Alphaproteobacteria</taxon>
        <taxon>Hyphomicrobiales</taxon>
        <taxon>Beijerinckiaceae</taxon>
        <taxon>Methylocapsa</taxon>
    </lineage>
</organism>
<reference evidence="1 2" key="1">
    <citation type="submission" date="2023-10" db="EMBL/GenBank/DDBJ databases">
        <title>Novel methanotroph of the genus Methylocapsa from a subarctic wetland.</title>
        <authorList>
            <person name="Belova S.E."/>
            <person name="Oshkin I.Y."/>
            <person name="Miroshnikov K."/>
            <person name="Dedysh S.N."/>
        </authorList>
    </citation>
    <scope>NUCLEOTIDE SEQUENCE [LARGE SCALE GENOMIC DNA]</scope>
    <source>
        <strain evidence="1 2">RX1</strain>
    </source>
</reference>
<proteinExistence type="predicted"/>